<proteinExistence type="inferred from homology"/>
<evidence type="ECO:0000256" key="6">
    <source>
        <dbReference type="ARBA" id="ARBA00023242"/>
    </source>
</evidence>
<feature type="region of interest" description="Disordered" evidence="7">
    <location>
        <begin position="89"/>
        <end position="150"/>
    </location>
</feature>
<dbReference type="PANTHER" id="PTHR14211">
    <property type="entry name" value="GLIOMA SUPPRESSOR CANDIDATE REGION GENE 2"/>
    <property type="match status" value="1"/>
</dbReference>
<dbReference type="PIRSF" id="PIRSF017302">
    <property type="entry name" value="Gltscr2"/>
    <property type="match status" value="1"/>
</dbReference>
<protein>
    <recommendedName>
        <fullName evidence="4">Ribosome biogenesis protein NOP53</fullName>
    </recommendedName>
</protein>
<dbReference type="InterPro" id="IPR011687">
    <property type="entry name" value="Nop53/GLTSCR2"/>
</dbReference>
<feature type="compositionally biased region" description="Acidic residues" evidence="7">
    <location>
        <begin position="244"/>
        <end position="262"/>
    </location>
</feature>
<evidence type="ECO:0000256" key="1">
    <source>
        <dbReference type="ARBA" id="ARBA00004604"/>
    </source>
</evidence>
<name>A0AAW1W2Q2_RUBAR</name>
<evidence type="ECO:0000256" key="4">
    <source>
        <dbReference type="ARBA" id="ARBA00018339"/>
    </source>
</evidence>
<keyword evidence="5" id="KW-0690">Ribosome biogenesis</keyword>
<evidence type="ECO:0000256" key="2">
    <source>
        <dbReference type="ARBA" id="ARBA00004642"/>
    </source>
</evidence>
<feature type="compositionally biased region" description="Basic residues" evidence="7">
    <location>
        <begin position="93"/>
        <end position="102"/>
    </location>
</feature>
<evidence type="ECO:0000256" key="5">
    <source>
        <dbReference type="ARBA" id="ARBA00022517"/>
    </source>
</evidence>
<dbReference type="Proteomes" id="UP001457282">
    <property type="component" value="Unassembled WGS sequence"/>
</dbReference>
<reference evidence="8 9" key="1">
    <citation type="journal article" date="2023" name="G3 (Bethesda)">
        <title>A chromosome-length genome assembly and annotation of blackberry (Rubus argutus, cv. 'Hillquist').</title>
        <authorList>
            <person name="Bruna T."/>
            <person name="Aryal R."/>
            <person name="Dudchenko O."/>
            <person name="Sargent D.J."/>
            <person name="Mead D."/>
            <person name="Buti M."/>
            <person name="Cavallini A."/>
            <person name="Hytonen T."/>
            <person name="Andres J."/>
            <person name="Pham M."/>
            <person name="Weisz D."/>
            <person name="Mascagni F."/>
            <person name="Usai G."/>
            <person name="Natali L."/>
            <person name="Bassil N."/>
            <person name="Fernandez G.E."/>
            <person name="Lomsadze A."/>
            <person name="Armour M."/>
            <person name="Olukolu B."/>
            <person name="Poorten T."/>
            <person name="Britton C."/>
            <person name="Davik J."/>
            <person name="Ashrafi H."/>
            <person name="Aiden E.L."/>
            <person name="Borodovsky M."/>
            <person name="Worthington M."/>
        </authorList>
    </citation>
    <scope>NUCLEOTIDE SEQUENCE [LARGE SCALE GENOMIC DNA]</scope>
    <source>
        <strain evidence="8">PI 553951</strain>
    </source>
</reference>
<dbReference type="EMBL" id="JBEDUW010000007">
    <property type="protein sequence ID" value="KAK9913818.1"/>
    <property type="molecule type" value="Genomic_DNA"/>
</dbReference>
<dbReference type="GO" id="GO:0005654">
    <property type="term" value="C:nucleoplasm"/>
    <property type="evidence" value="ECO:0007669"/>
    <property type="project" value="UniProtKB-SubCell"/>
</dbReference>
<evidence type="ECO:0000256" key="7">
    <source>
        <dbReference type="SAM" id="MobiDB-lite"/>
    </source>
</evidence>
<evidence type="ECO:0000313" key="9">
    <source>
        <dbReference type="Proteomes" id="UP001457282"/>
    </source>
</evidence>
<evidence type="ECO:0000256" key="3">
    <source>
        <dbReference type="ARBA" id="ARBA00008838"/>
    </source>
</evidence>
<accession>A0AAW1W2Q2</accession>
<gene>
    <name evidence="8" type="ORF">M0R45_037626</name>
</gene>
<dbReference type="AlphaFoldDB" id="A0AAW1W2Q2"/>
<dbReference type="GO" id="GO:0006364">
    <property type="term" value="P:rRNA processing"/>
    <property type="evidence" value="ECO:0007669"/>
    <property type="project" value="TreeGrafter"/>
</dbReference>
<dbReference type="GO" id="GO:0000027">
    <property type="term" value="P:ribosomal large subunit assembly"/>
    <property type="evidence" value="ECO:0007669"/>
    <property type="project" value="TreeGrafter"/>
</dbReference>
<sequence>MGKKAKTSRKGKKAWRANISTEDIHDFFEKSTKDALSGGNLSSAPDDALFFVDKSKDLSVKRKIEKHRQKVLHIDSMLQKNPFVRAVPSSTLKKSKKTRKRVPNPEDATECGPEGSVSTSGMADLWGDKDGDNHMDKKTTKPSPIPAVEVEPPGCSYNPTNESHQEALAHAVAEEMQKVYRNELGPEPVPLTVPGETVDEEEVSVFYSFMYHLPGISCAPSLGLHVIIKLFPTPTLLDDFIEADEGSDDDMNPENLVENEDTVSEKRPFKTKRVTTVELNKRARRKEQLKKEAEAKRHRTFPKKLMAYRISFRK</sequence>
<feature type="region of interest" description="Disordered" evidence="7">
    <location>
        <begin position="244"/>
        <end position="263"/>
    </location>
</feature>
<keyword evidence="6" id="KW-0539">Nucleus</keyword>
<keyword evidence="9" id="KW-1185">Reference proteome</keyword>
<comment type="caution">
    <text evidence="8">The sequence shown here is derived from an EMBL/GenBank/DDBJ whole genome shotgun (WGS) entry which is preliminary data.</text>
</comment>
<dbReference type="Pfam" id="PF07767">
    <property type="entry name" value="Nop53"/>
    <property type="match status" value="1"/>
</dbReference>
<comment type="subcellular location">
    <subcellularLocation>
        <location evidence="1">Nucleus</location>
        <location evidence="1">Nucleolus</location>
    </subcellularLocation>
    <subcellularLocation>
        <location evidence="2">Nucleus</location>
        <location evidence="2">Nucleoplasm</location>
    </subcellularLocation>
</comment>
<dbReference type="GO" id="GO:0005730">
    <property type="term" value="C:nucleolus"/>
    <property type="evidence" value="ECO:0007669"/>
    <property type="project" value="UniProtKB-SubCell"/>
</dbReference>
<dbReference type="GO" id="GO:0008097">
    <property type="term" value="F:5S rRNA binding"/>
    <property type="evidence" value="ECO:0007669"/>
    <property type="project" value="TreeGrafter"/>
</dbReference>
<dbReference type="PANTHER" id="PTHR14211:SF7">
    <property type="entry name" value="RIBOSOME BIOGENESIS PROTEIN NOP53"/>
    <property type="match status" value="1"/>
</dbReference>
<evidence type="ECO:0000313" key="8">
    <source>
        <dbReference type="EMBL" id="KAK9913818.1"/>
    </source>
</evidence>
<feature type="compositionally biased region" description="Basic and acidic residues" evidence="7">
    <location>
        <begin position="126"/>
        <end position="139"/>
    </location>
</feature>
<comment type="similarity">
    <text evidence="3">Belongs to the NOP53 family.</text>
</comment>
<organism evidence="8 9">
    <name type="scientific">Rubus argutus</name>
    <name type="common">Southern blackberry</name>
    <dbReference type="NCBI Taxonomy" id="59490"/>
    <lineage>
        <taxon>Eukaryota</taxon>
        <taxon>Viridiplantae</taxon>
        <taxon>Streptophyta</taxon>
        <taxon>Embryophyta</taxon>
        <taxon>Tracheophyta</taxon>
        <taxon>Spermatophyta</taxon>
        <taxon>Magnoliopsida</taxon>
        <taxon>eudicotyledons</taxon>
        <taxon>Gunneridae</taxon>
        <taxon>Pentapetalae</taxon>
        <taxon>rosids</taxon>
        <taxon>fabids</taxon>
        <taxon>Rosales</taxon>
        <taxon>Rosaceae</taxon>
        <taxon>Rosoideae</taxon>
        <taxon>Rosoideae incertae sedis</taxon>
        <taxon>Rubus</taxon>
    </lineage>
</organism>